<keyword evidence="1" id="KW-0732">Signal</keyword>
<sequence length="279" mass="29856">MSKRRSPYVVLLLCVVAFAMQAAAPEPAAAPAKVPAPAKLMLLGVFHFANPGMDMVKSEVIDVTTPANQAYLAGLAQRLAAFGPTDVLVECDPAAQARQDAQFAAWRDGDAALTVNEVQQIGFRVAGEAGLSTVTCFDEGGVQWKAGPMFEYMAAHAPERKAAIEALFASLAARHTREQATLPLPELLRLANDPARDRENKALYIGTNDLDAGGGFAGADAAASWWQRNFRMYANVQQAAARGRRVLVVAGQGHTAILRDLLALDGERQAEDVMPYLVP</sequence>
<dbReference type="Pfam" id="PF18950">
    <property type="entry name" value="DUF5694"/>
    <property type="match status" value="1"/>
</dbReference>
<keyword evidence="3" id="KW-1185">Reference proteome</keyword>
<dbReference type="EMBL" id="JBHTKN010000007">
    <property type="protein sequence ID" value="MFD1042885.1"/>
    <property type="molecule type" value="Genomic_DNA"/>
</dbReference>
<feature type="signal peptide" evidence="1">
    <location>
        <begin position="1"/>
        <end position="22"/>
    </location>
</feature>
<accession>A0ABW3LWQ2</accession>
<evidence type="ECO:0000313" key="3">
    <source>
        <dbReference type="Proteomes" id="UP001597033"/>
    </source>
</evidence>
<dbReference type="InterPro" id="IPR043749">
    <property type="entry name" value="DUF5694"/>
</dbReference>
<gene>
    <name evidence="2" type="ORF">ACFQ2N_11085</name>
</gene>
<dbReference type="Proteomes" id="UP001597033">
    <property type="component" value="Unassembled WGS sequence"/>
</dbReference>
<evidence type="ECO:0000256" key="1">
    <source>
        <dbReference type="SAM" id="SignalP"/>
    </source>
</evidence>
<proteinExistence type="predicted"/>
<feature type="chain" id="PRO_5045064148" evidence="1">
    <location>
        <begin position="23"/>
        <end position="279"/>
    </location>
</feature>
<comment type="caution">
    <text evidence="2">The sequence shown here is derived from an EMBL/GenBank/DDBJ whole genome shotgun (WGS) entry which is preliminary data.</text>
</comment>
<reference evidence="3" key="1">
    <citation type="journal article" date="2019" name="Int. J. Syst. Evol. Microbiol.">
        <title>The Global Catalogue of Microorganisms (GCM) 10K type strain sequencing project: providing services to taxonomists for standard genome sequencing and annotation.</title>
        <authorList>
            <consortium name="The Broad Institute Genomics Platform"/>
            <consortium name="The Broad Institute Genome Sequencing Center for Infectious Disease"/>
            <person name="Wu L."/>
            <person name="Ma J."/>
        </authorList>
    </citation>
    <scope>NUCLEOTIDE SEQUENCE [LARGE SCALE GENOMIC DNA]</scope>
    <source>
        <strain evidence="3">CCUG 55854</strain>
    </source>
</reference>
<organism evidence="2 3">
    <name type="scientific">Pseudoxanthomonas kaohsiungensis</name>
    <dbReference type="NCBI Taxonomy" id="283923"/>
    <lineage>
        <taxon>Bacteria</taxon>
        <taxon>Pseudomonadati</taxon>
        <taxon>Pseudomonadota</taxon>
        <taxon>Gammaproteobacteria</taxon>
        <taxon>Lysobacterales</taxon>
        <taxon>Lysobacteraceae</taxon>
        <taxon>Pseudoxanthomonas</taxon>
    </lineage>
</organism>
<name>A0ABW3LWQ2_9GAMM</name>
<evidence type="ECO:0000313" key="2">
    <source>
        <dbReference type="EMBL" id="MFD1042885.1"/>
    </source>
</evidence>
<dbReference type="RefSeq" id="WP_162375290.1">
    <property type="nucleotide sequence ID" value="NZ_JBHTKN010000007.1"/>
</dbReference>
<protein>
    <submittedName>
        <fullName evidence="2">DUF5694 domain-containing protein</fullName>
    </submittedName>
</protein>